<dbReference type="EMBL" id="JARBHB010000003">
    <property type="protein sequence ID" value="KAJ8888960.1"/>
    <property type="molecule type" value="Genomic_DNA"/>
</dbReference>
<dbReference type="Proteomes" id="UP001159363">
    <property type="component" value="Chromosome 3"/>
</dbReference>
<evidence type="ECO:0000256" key="1">
    <source>
        <dbReference type="SAM" id="MobiDB-lite"/>
    </source>
</evidence>
<name>A0ABQ9HX55_9NEOP</name>
<accession>A0ABQ9HX55</accession>
<sequence length="880" mass="98050">MSGLAPSSRVCDIQRIRPPRISASLDSRRRATVHATKLAWLCKLCLYGVLHDLTRTRQRSKNDITNDRGASVAERLARSPPTSANCVKSPAGSPDFRMWESCRTMPLVGGFSRGSPVSPALSFRRCSKLTYHPHRLSRPRSFSFSGPVTCVAVAMAAYIRMRSKHGFGGSQRLSSEDILFAVDWAFEINHYKISLSITEFILTGALTGRLPVRLAAISENDWPQSMGPTKESVEALRRIQQECRERAKSEEIWAALNSEVLRADEARFALVGSKQSNRSATTAPCRKRSGSGRTGEERHNSPPPSLRGVKIFKLGTIMRVLQKVLTWCSVQNTRIPFERAGFDSLPGHFRIFASGTERCRWSAGILGDLPFPPALAFRRCSILTSSNIIGSQDLDSKFLKFASHCRTFVQHADWQLKSRNVLNLMPLDVWFCLCAMIHKHQSAPVVYFLPDASWTVPSRQASTNVKSHPPLRAVVVERCRCQERRLVMYPSNRNFEISLRATGNLTLVSYGPVHGHGATVAASDANFSAVIATSVLPLTDTRGNSQDVYLDPYDNSSMVILYKKNGTHPCMGCDVVSSYNDRLSNNRLQNEEETQFQRIRSGLNFVQGLGFLGAINRVKEYSVSSWIRVKAPPPGTNAVAYKVSMTEVAVCQLSKVQQIIRQLNARSRRLVIRHTIQNYFLAMAYRIRRPTMACLLTTHPNAQLLPHFTCDLPLASKDPRWCSAQTISPPNKANRVRFLAGSLPNFRMWGSCWTMPLVVGFSPVISRSPRPYIPALVHTHLTSPLSDVKTSMLRATQISPLFTPHVSSGGGNTLVWGLFTVEHIVNTLEKDVCTPMGSFPTDLCVLGDAVLRSWTSMSPGRFRCLEESTPRCITTEIRAE</sequence>
<evidence type="ECO:0000313" key="2">
    <source>
        <dbReference type="EMBL" id="KAJ8888960.1"/>
    </source>
</evidence>
<feature type="region of interest" description="Disordered" evidence="1">
    <location>
        <begin position="275"/>
        <end position="306"/>
    </location>
</feature>
<protein>
    <submittedName>
        <fullName evidence="2">Uncharacterized protein</fullName>
    </submittedName>
</protein>
<feature type="region of interest" description="Disordered" evidence="1">
    <location>
        <begin position="61"/>
        <end position="89"/>
    </location>
</feature>
<proteinExistence type="predicted"/>
<gene>
    <name evidence="2" type="ORF">PR048_008454</name>
</gene>
<organism evidence="2 3">
    <name type="scientific">Dryococelus australis</name>
    <dbReference type="NCBI Taxonomy" id="614101"/>
    <lineage>
        <taxon>Eukaryota</taxon>
        <taxon>Metazoa</taxon>
        <taxon>Ecdysozoa</taxon>
        <taxon>Arthropoda</taxon>
        <taxon>Hexapoda</taxon>
        <taxon>Insecta</taxon>
        <taxon>Pterygota</taxon>
        <taxon>Neoptera</taxon>
        <taxon>Polyneoptera</taxon>
        <taxon>Phasmatodea</taxon>
        <taxon>Verophasmatodea</taxon>
        <taxon>Anareolatae</taxon>
        <taxon>Phasmatidae</taxon>
        <taxon>Eurycanthinae</taxon>
        <taxon>Dryococelus</taxon>
    </lineage>
</organism>
<keyword evidence="3" id="KW-1185">Reference proteome</keyword>
<reference evidence="2 3" key="1">
    <citation type="submission" date="2023-02" db="EMBL/GenBank/DDBJ databases">
        <title>LHISI_Scaffold_Assembly.</title>
        <authorList>
            <person name="Stuart O.P."/>
            <person name="Cleave R."/>
            <person name="Magrath M.J.L."/>
            <person name="Mikheyev A.S."/>
        </authorList>
    </citation>
    <scope>NUCLEOTIDE SEQUENCE [LARGE SCALE GENOMIC DNA]</scope>
    <source>
        <strain evidence="2">Daus_M_001</strain>
        <tissue evidence="2">Leg muscle</tissue>
    </source>
</reference>
<comment type="caution">
    <text evidence="2">The sequence shown here is derived from an EMBL/GenBank/DDBJ whole genome shotgun (WGS) entry which is preliminary data.</text>
</comment>
<evidence type="ECO:0000313" key="3">
    <source>
        <dbReference type="Proteomes" id="UP001159363"/>
    </source>
</evidence>